<evidence type="ECO:0000256" key="6">
    <source>
        <dbReference type="SAM" id="MobiDB-lite"/>
    </source>
</evidence>
<keyword evidence="2 5" id="KW-0227">DNA damage</keyword>
<dbReference type="PANTHER" id="PTHR10621">
    <property type="entry name" value="UV EXCISION REPAIR PROTEIN RAD23"/>
    <property type="match status" value="1"/>
</dbReference>
<dbReference type="InterPro" id="IPR015940">
    <property type="entry name" value="UBA"/>
</dbReference>
<dbReference type="Pfam" id="PF00240">
    <property type="entry name" value="ubiquitin"/>
    <property type="match status" value="1"/>
</dbReference>
<evidence type="ECO:0000256" key="1">
    <source>
        <dbReference type="ARBA" id="ARBA00022737"/>
    </source>
</evidence>
<feature type="region of interest" description="Disordered" evidence="6">
    <location>
        <begin position="169"/>
        <end position="198"/>
    </location>
</feature>
<dbReference type="InterPro" id="IPR004806">
    <property type="entry name" value="Rad23"/>
</dbReference>
<keyword evidence="3 5" id="KW-0234">DNA repair</keyword>
<sequence length="397" mass="40196">QITFKPLKGENFQVEANPEEKIGELKKKIAEAKPEYPADAQKLIFAGKILADDATIQDSGVTSEGFVVIMVAKAKPPPGSAAPAAAAATPAAPAAPAAAPAAAETPDAEAQAAAGLVAAAGMESTITQLCDMGFERPQVIRCLQAAFNNPDRAVEYLMSGIPAGAEAAAAQQGAPAGPPATGGGGGEGAFPAMPAGGGTPEPLPPALAELRNHPQFQQLAGAVAQNPQLLAQMLPAIAQTHPEIVQAIQAHPEAFMRMLQEAGAGGGGGGGGQDPRHANMVQLAAMLAQNPAMLEQILPEMLPEIEQNDPAAAAAIRENPQILLQMIQAAAAGGGMPGGPGGSPGAMQIQLTEEENAAVERLAALGFDKNNAAQAYLACDKNEEMAANFLFDNGGDD</sequence>
<protein>
    <recommendedName>
        <fullName evidence="5">UV excision repair protein RAD23</fullName>
    </recommendedName>
</protein>
<dbReference type="CDD" id="cd01805">
    <property type="entry name" value="Ubl_Rad23"/>
    <property type="match status" value="1"/>
</dbReference>
<accession>A0A813H1J7</accession>
<dbReference type="InterPro" id="IPR006636">
    <property type="entry name" value="STI1_HS-bd"/>
</dbReference>
<keyword evidence="5" id="KW-0963">Cytoplasm</keyword>
<dbReference type="GO" id="GO:0043130">
    <property type="term" value="F:ubiquitin binding"/>
    <property type="evidence" value="ECO:0007669"/>
    <property type="project" value="UniProtKB-UniRule"/>
</dbReference>
<dbReference type="InterPro" id="IPR036353">
    <property type="entry name" value="XPC-bd_sf"/>
</dbReference>
<feature type="domain" description="UBA" evidence="7">
    <location>
        <begin position="352"/>
        <end position="393"/>
    </location>
</feature>
<dbReference type="SMART" id="SM00165">
    <property type="entry name" value="UBA"/>
    <property type="match status" value="2"/>
</dbReference>
<comment type="caution">
    <text evidence="9">The sequence shown here is derived from an EMBL/GenBank/DDBJ whole genome shotgun (WGS) entry which is preliminary data.</text>
</comment>
<dbReference type="GO" id="GO:0070628">
    <property type="term" value="F:proteasome binding"/>
    <property type="evidence" value="ECO:0007669"/>
    <property type="project" value="TreeGrafter"/>
</dbReference>
<dbReference type="SMART" id="SM00727">
    <property type="entry name" value="STI1"/>
    <property type="match status" value="2"/>
</dbReference>
<dbReference type="CDD" id="cd14281">
    <property type="entry name" value="UBA2_Rad23_like"/>
    <property type="match status" value="1"/>
</dbReference>
<keyword evidence="1" id="KW-0677">Repeat</keyword>
<dbReference type="GO" id="GO:0006289">
    <property type="term" value="P:nucleotide-excision repair"/>
    <property type="evidence" value="ECO:0007669"/>
    <property type="project" value="UniProtKB-UniRule"/>
</dbReference>
<dbReference type="SUPFAM" id="SSF54236">
    <property type="entry name" value="Ubiquitin-like"/>
    <property type="match status" value="1"/>
</dbReference>
<dbReference type="OrthoDB" id="419317at2759"/>
<dbReference type="Pfam" id="PF09280">
    <property type="entry name" value="XPC-binding"/>
    <property type="match status" value="1"/>
</dbReference>
<dbReference type="InterPro" id="IPR009060">
    <property type="entry name" value="UBA-like_sf"/>
</dbReference>
<evidence type="ECO:0000313" key="9">
    <source>
        <dbReference type="EMBL" id="CAE8631582.1"/>
    </source>
</evidence>
<evidence type="ECO:0000256" key="5">
    <source>
        <dbReference type="RuleBase" id="RU367049"/>
    </source>
</evidence>
<dbReference type="GO" id="GO:0003684">
    <property type="term" value="F:damaged DNA binding"/>
    <property type="evidence" value="ECO:0007669"/>
    <property type="project" value="UniProtKB-UniRule"/>
</dbReference>
<dbReference type="AlphaFoldDB" id="A0A813H1J7"/>
<dbReference type="Pfam" id="PF00627">
    <property type="entry name" value="UBA"/>
    <property type="match status" value="2"/>
</dbReference>
<organism evidence="9 10">
    <name type="scientific">Polarella glacialis</name>
    <name type="common">Dinoflagellate</name>
    <dbReference type="NCBI Taxonomy" id="89957"/>
    <lineage>
        <taxon>Eukaryota</taxon>
        <taxon>Sar</taxon>
        <taxon>Alveolata</taxon>
        <taxon>Dinophyceae</taxon>
        <taxon>Suessiales</taxon>
        <taxon>Suessiaceae</taxon>
        <taxon>Polarella</taxon>
    </lineage>
</organism>
<evidence type="ECO:0000256" key="2">
    <source>
        <dbReference type="ARBA" id="ARBA00022763"/>
    </source>
</evidence>
<evidence type="ECO:0000259" key="8">
    <source>
        <dbReference type="PROSITE" id="PS50053"/>
    </source>
</evidence>
<evidence type="ECO:0000256" key="4">
    <source>
        <dbReference type="ARBA" id="ARBA00023242"/>
    </source>
</evidence>
<keyword evidence="4 5" id="KW-0539">Nucleus</keyword>
<dbReference type="InterPro" id="IPR015360">
    <property type="entry name" value="XPC-bd"/>
</dbReference>
<dbReference type="PANTHER" id="PTHR10621:SF0">
    <property type="entry name" value="UV EXCISION REPAIR PROTEIN RAD23"/>
    <property type="match status" value="1"/>
</dbReference>
<dbReference type="CDD" id="cd14280">
    <property type="entry name" value="UBA1_Rad23_like"/>
    <property type="match status" value="1"/>
</dbReference>
<feature type="non-terminal residue" evidence="9">
    <location>
        <position position="1"/>
    </location>
</feature>
<gene>
    <name evidence="9" type="ORF">PGLA1383_LOCUS47658</name>
</gene>
<dbReference type="FunFam" id="3.10.20.90:FF:000254">
    <property type="entry name" value="UV excision repair protein Rad23"/>
    <property type="match status" value="1"/>
</dbReference>
<dbReference type="GO" id="GO:0005829">
    <property type="term" value="C:cytosol"/>
    <property type="evidence" value="ECO:0007669"/>
    <property type="project" value="TreeGrafter"/>
</dbReference>
<dbReference type="Proteomes" id="UP000654075">
    <property type="component" value="Unassembled WGS sequence"/>
</dbReference>
<keyword evidence="10" id="KW-1185">Reference proteome</keyword>
<dbReference type="InterPro" id="IPR029071">
    <property type="entry name" value="Ubiquitin-like_domsf"/>
</dbReference>
<comment type="function">
    <text evidence="5">Multiubiquitin chain receptor involved in modulation of proteasomal degradation. Involved in nucleotide excision repair.</text>
</comment>
<feature type="domain" description="UBA" evidence="7">
    <location>
        <begin position="123"/>
        <end position="160"/>
    </location>
</feature>
<dbReference type="FunFam" id="1.10.8.10:FF:000003">
    <property type="entry name" value="UV excision repair protein RAD23 homolog"/>
    <property type="match status" value="1"/>
</dbReference>
<evidence type="ECO:0000259" key="7">
    <source>
        <dbReference type="PROSITE" id="PS50030"/>
    </source>
</evidence>
<dbReference type="PROSITE" id="PS50030">
    <property type="entry name" value="UBA"/>
    <property type="match status" value="2"/>
</dbReference>
<dbReference type="SUPFAM" id="SSF101238">
    <property type="entry name" value="XPC-binding domain"/>
    <property type="match status" value="2"/>
</dbReference>
<evidence type="ECO:0000313" key="10">
    <source>
        <dbReference type="Proteomes" id="UP000654075"/>
    </source>
</evidence>
<reference evidence="9" key="1">
    <citation type="submission" date="2021-02" db="EMBL/GenBank/DDBJ databases">
        <authorList>
            <person name="Dougan E. K."/>
            <person name="Rhodes N."/>
            <person name="Thang M."/>
            <person name="Chan C."/>
        </authorList>
    </citation>
    <scope>NUCLEOTIDE SEQUENCE</scope>
</reference>
<dbReference type="PROSITE" id="PS50053">
    <property type="entry name" value="UBIQUITIN_2"/>
    <property type="match status" value="1"/>
</dbReference>
<dbReference type="GO" id="GO:0043161">
    <property type="term" value="P:proteasome-mediated ubiquitin-dependent protein catabolic process"/>
    <property type="evidence" value="ECO:0007669"/>
    <property type="project" value="UniProtKB-UniRule"/>
</dbReference>
<dbReference type="OMA" id="PHMLEPI"/>
<dbReference type="Gene3D" id="3.10.20.90">
    <property type="entry name" value="Phosphatidylinositol 3-kinase Catalytic Subunit, Chain A, domain 1"/>
    <property type="match status" value="1"/>
</dbReference>
<dbReference type="Gene3D" id="1.10.10.540">
    <property type="entry name" value="XPC-binding domain"/>
    <property type="match status" value="2"/>
</dbReference>
<dbReference type="PRINTS" id="PR01839">
    <property type="entry name" value="RAD23PROTEIN"/>
</dbReference>
<dbReference type="FunFam" id="1.10.8.10:FF:000002">
    <property type="entry name" value="UV excision repair protein RAD23 homolog"/>
    <property type="match status" value="1"/>
</dbReference>
<proteinExistence type="inferred from homology"/>
<feature type="domain" description="Ubiquitin-like" evidence="8">
    <location>
        <begin position="1"/>
        <end position="76"/>
    </location>
</feature>
<name>A0A813H1J7_POLGL</name>
<dbReference type="SUPFAM" id="SSF46934">
    <property type="entry name" value="UBA-like"/>
    <property type="match status" value="2"/>
</dbReference>
<dbReference type="GO" id="GO:0031593">
    <property type="term" value="F:polyubiquitin modification-dependent protein binding"/>
    <property type="evidence" value="ECO:0007669"/>
    <property type="project" value="UniProtKB-UniRule"/>
</dbReference>
<dbReference type="InterPro" id="IPR000626">
    <property type="entry name" value="Ubiquitin-like_dom"/>
</dbReference>
<dbReference type="Gene3D" id="1.10.8.10">
    <property type="entry name" value="DNA helicase RuvA subunit, C-terminal domain"/>
    <property type="match status" value="2"/>
</dbReference>
<comment type="similarity">
    <text evidence="5">Belongs to the RAD23 family.</text>
</comment>
<dbReference type="GO" id="GO:0005654">
    <property type="term" value="C:nucleoplasm"/>
    <property type="evidence" value="ECO:0007669"/>
    <property type="project" value="TreeGrafter"/>
</dbReference>
<evidence type="ECO:0000256" key="3">
    <source>
        <dbReference type="ARBA" id="ARBA00023204"/>
    </source>
</evidence>
<comment type="subcellular location">
    <subcellularLocation>
        <location evidence="5">Nucleus</location>
    </subcellularLocation>
    <subcellularLocation>
        <location evidence="5">Cytoplasm</location>
    </subcellularLocation>
</comment>
<dbReference type="SMART" id="SM00213">
    <property type="entry name" value="UBQ"/>
    <property type="match status" value="1"/>
</dbReference>
<dbReference type="EMBL" id="CAJNNV010030172">
    <property type="protein sequence ID" value="CAE8631582.1"/>
    <property type="molecule type" value="Genomic_DNA"/>
</dbReference>